<dbReference type="AlphaFoldDB" id="A0A7R9LMM6"/>
<dbReference type="EMBL" id="CAJPVJ010001703">
    <property type="protein sequence ID" value="CAG2165160.1"/>
    <property type="molecule type" value="Genomic_DNA"/>
</dbReference>
<evidence type="ECO:0000313" key="1">
    <source>
        <dbReference type="EMBL" id="CAD7644512.1"/>
    </source>
</evidence>
<keyword evidence="2" id="KW-1185">Reference proteome</keyword>
<protein>
    <submittedName>
        <fullName evidence="1">Uncharacterized protein</fullName>
    </submittedName>
</protein>
<reference evidence="1" key="1">
    <citation type="submission" date="2020-11" db="EMBL/GenBank/DDBJ databases">
        <authorList>
            <person name="Tran Van P."/>
        </authorList>
    </citation>
    <scope>NUCLEOTIDE SEQUENCE</scope>
</reference>
<sequence>MLLIPKYISYTVVTGTRPPSGHYVFCDMDPVDKYYDNVLINHEVNQRPRNIRHAREFSGQYNRTVNHQSDERMGVQDYQSLNRTGDLLKGRRQQRQAFRAHRNYMILPTGAKMTTRTRQYFDKVSDNLDAHVYPHNTRLTREFKAIEHRELVKSLDSQMRKLEHQRRARRYELLDGLLSQTIPVHRNYINPVLNPYRGDPKKIFCTQLNSI</sequence>
<dbReference type="EMBL" id="OC916528">
    <property type="protein sequence ID" value="CAD7644512.1"/>
    <property type="molecule type" value="Genomic_DNA"/>
</dbReference>
<organism evidence="1">
    <name type="scientific">Oppiella nova</name>
    <dbReference type="NCBI Taxonomy" id="334625"/>
    <lineage>
        <taxon>Eukaryota</taxon>
        <taxon>Metazoa</taxon>
        <taxon>Ecdysozoa</taxon>
        <taxon>Arthropoda</taxon>
        <taxon>Chelicerata</taxon>
        <taxon>Arachnida</taxon>
        <taxon>Acari</taxon>
        <taxon>Acariformes</taxon>
        <taxon>Sarcoptiformes</taxon>
        <taxon>Oribatida</taxon>
        <taxon>Brachypylina</taxon>
        <taxon>Oppioidea</taxon>
        <taxon>Oppiidae</taxon>
        <taxon>Oppiella</taxon>
    </lineage>
</organism>
<evidence type="ECO:0000313" key="2">
    <source>
        <dbReference type="Proteomes" id="UP000728032"/>
    </source>
</evidence>
<proteinExistence type="predicted"/>
<name>A0A7R9LMM6_9ACAR</name>
<dbReference type="Proteomes" id="UP000728032">
    <property type="component" value="Unassembled WGS sequence"/>
</dbReference>
<gene>
    <name evidence="1" type="ORF">ONB1V03_LOCUS4707</name>
</gene>
<accession>A0A7R9LMM6</accession>